<dbReference type="InterPro" id="IPR013767">
    <property type="entry name" value="PAS_fold"/>
</dbReference>
<dbReference type="InterPro" id="IPR003594">
    <property type="entry name" value="HATPase_dom"/>
</dbReference>
<feature type="domain" description="PAS" evidence="8">
    <location>
        <begin position="405"/>
        <end position="475"/>
    </location>
</feature>
<feature type="modified residue" description="4-aspartylphosphate" evidence="5">
    <location>
        <position position="957"/>
    </location>
</feature>
<dbReference type="InterPro" id="IPR011006">
    <property type="entry name" value="CheY-like_superfamily"/>
</dbReference>
<dbReference type="EMBL" id="AP026709">
    <property type="protein sequence ID" value="BDQ38127.1"/>
    <property type="molecule type" value="Genomic_DNA"/>
</dbReference>
<dbReference type="EC" id="2.7.13.3" evidence="2"/>
<dbReference type="PRINTS" id="PR00344">
    <property type="entry name" value="BCTRLSENSOR"/>
</dbReference>
<dbReference type="Pfam" id="PF02518">
    <property type="entry name" value="HATPase_c"/>
    <property type="match status" value="1"/>
</dbReference>
<dbReference type="InterPro" id="IPR000700">
    <property type="entry name" value="PAS-assoc_C"/>
</dbReference>
<dbReference type="SMART" id="SM00091">
    <property type="entry name" value="PAS"/>
    <property type="match status" value="5"/>
</dbReference>
<evidence type="ECO:0000256" key="5">
    <source>
        <dbReference type="PROSITE-ProRule" id="PRU00169"/>
    </source>
</evidence>
<gene>
    <name evidence="10" type="ORF">SYK_24870</name>
</gene>
<dbReference type="CDD" id="cd00130">
    <property type="entry name" value="PAS"/>
    <property type="match status" value="4"/>
</dbReference>
<dbReference type="InterPro" id="IPR001610">
    <property type="entry name" value="PAC"/>
</dbReference>
<dbReference type="SUPFAM" id="SSF52172">
    <property type="entry name" value="CheY-like"/>
    <property type="match status" value="1"/>
</dbReference>
<evidence type="ECO:0000259" key="6">
    <source>
        <dbReference type="PROSITE" id="PS50109"/>
    </source>
</evidence>
<dbReference type="SMART" id="SM00388">
    <property type="entry name" value="HisKA"/>
    <property type="match status" value="1"/>
</dbReference>
<keyword evidence="11" id="KW-1185">Reference proteome</keyword>
<dbReference type="PROSITE" id="PS50110">
    <property type="entry name" value="RESPONSE_REGULATORY"/>
    <property type="match status" value="1"/>
</dbReference>
<feature type="domain" description="PAC" evidence="9">
    <location>
        <begin position="232"/>
        <end position="284"/>
    </location>
</feature>
<feature type="domain" description="PAC" evidence="9">
    <location>
        <begin position="477"/>
        <end position="529"/>
    </location>
</feature>
<evidence type="ECO:0000256" key="1">
    <source>
        <dbReference type="ARBA" id="ARBA00000085"/>
    </source>
</evidence>
<proteinExistence type="predicted"/>
<dbReference type="Gene3D" id="3.40.50.2300">
    <property type="match status" value="1"/>
</dbReference>
<accession>A0ABN6S4L4</accession>
<comment type="catalytic activity">
    <reaction evidence="1">
        <text>ATP + protein L-histidine = ADP + protein N-phospho-L-histidine.</text>
        <dbReference type="EC" id="2.7.13.3"/>
    </reaction>
</comment>
<dbReference type="SUPFAM" id="SSF55785">
    <property type="entry name" value="PYP-like sensor domain (PAS domain)"/>
    <property type="match status" value="4"/>
</dbReference>
<dbReference type="PROSITE" id="PS50112">
    <property type="entry name" value="PAS"/>
    <property type="match status" value="4"/>
</dbReference>
<evidence type="ECO:0000256" key="4">
    <source>
        <dbReference type="ARBA" id="ARBA00023012"/>
    </source>
</evidence>
<dbReference type="RefSeq" id="WP_281760633.1">
    <property type="nucleotide sequence ID" value="NZ_AP026709.1"/>
</dbReference>
<dbReference type="Proteomes" id="UP001317742">
    <property type="component" value="Chromosome"/>
</dbReference>
<dbReference type="CDD" id="cd17546">
    <property type="entry name" value="REC_hyHK_CKI1_RcsC-like"/>
    <property type="match status" value="1"/>
</dbReference>
<dbReference type="InterPro" id="IPR036890">
    <property type="entry name" value="HATPase_C_sf"/>
</dbReference>
<evidence type="ECO:0000256" key="3">
    <source>
        <dbReference type="ARBA" id="ARBA00022553"/>
    </source>
</evidence>
<dbReference type="PANTHER" id="PTHR45339:SF1">
    <property type="entry name" value="HYBRID SIGNAL TRANSDUCTION HISTIDINE KINASE J"/>
    <property type="match status" value="1"/>
</dbReference>
<dbReference type="Gene3D" id="3.30.565.10">
    <property type="entry name" value="Histidine kinase-like ATPase, C-terminal domain"/>
    <property type="match status" value="1"/>
</dbReference>
<name>A0ABN6S4L4_9BACT</name>
<evidence type="ECO:0000256" key="2">
    <source>
        <dbReference type="ARBA" id="ARBA00012438"/>
    </source>
</evidence>
<feature type="domain" description="Histidine kinase" evidence="6">
    <location>
        <begin position="664"/>
        <end position="887"/>
    </location>
</feature>
<dbReference type="SMART" id="SM00448">
    <property type="entry name" value="REC"/>
    <property type="match status" value="1"/>
</dbReference>
<organism evidence="10 11">
    <name type="scientific">Pseudodesulfovibrio nedwellii</name>
    <dbReference type="NCBI Taxonomy" id="2973072"/>
    <lineage>
        <taxon>Bacteria</taxon>
        <taxon>Pseudomonadati</taxon>
        <taxon>Thermodesulfobacteriota</taxon>
        <taxon>Desulfovibrionia</taxon>
        <taxon>Desulfovibrionales</taxon>
        <taxon>Desulfovibrionaceae</taxon>
    </lineage>
</organism>
<evidence type="ECO:0000259" key="8">
    <source>
        <dbReference type="PROSITE" id="PS50112"/>
    </source>
</evidence>
<feature type="domain" description="PAS" evidence="8">
    <location>
        <begin position="285"/>
        <end position="355"/>
    </location>
</feature>
<dbReference type="SMART" id="SM00086">
    <property type="entry name" value="PAC"/>
    <property type="match status" value="2"/>
</dbReference>
<reference evidence="10 11" key="1">
    <citation type="submission" date="2022-08" db="EMBL/GenBank/DDBJ databases">
        <title>Genome Sequence of the sulphate-reducing bacterium, Pseudodesulfovibrio sp. SYK.</title>
        <authorList>
            <person name="Kondo R."/>
            <person name="Kataoka T."/>
        </authorList>
    </citation>
    <scope>NUCLEOTIDE SEQUENCE [LARGE SCALE GENOMIC DNA]</scope>
    <source>
        <strain evidence="10 11">SYK</strain>
    </source>
</reference>
<dbReference type="NCBIfam" id="TIGR00229">
    <property type="entry name" value="sensory_box"/>
    <property type="match status" value="4"/>
</dbReference>
<dbReference type="PROSITE" id="PS50109">
    <property type="entry name" value="HIS_KIN"/>
    <property type="match status" value="1"/>
</dbReference>
<keyword evidence="3 5" id="KW-0597">Phosphoprotein</keyword>
<dbReference type="InterPro" id="IPR013656">
    <property type="entry name" value="PAS_4"/>
</dbReference>
<feature type="domain" description="PAS" evidence="8">
    <location>
        <begin position="27"/>
        <end position="97"/>
    </location>
</feature>
<dbReference type="InterPro" id="IPR005467">
    <property type="entry name" value="His_kinase_dom"/>
</dbReference>
<evidence type="ECO:0000259" key="7">
    <source>
        <dbReference type="PROSITE" id="PS50110"/>
    </source>
</evidence>
<feature type="domain" description="PAS" evidence="8">
    <location>
        <begin position="153"/>
        <end position="199"/>
    </location>
</feature>
<dbReference type="SUPFAM" id="SSF55874">
    <property type="entry name" value="ATPase domain of HSP90 chaperone/DNA topoisomerase II/histidine kinase"/>
    <property type="match status" value="1"/>
</dbReference>
<dbReference type="Pfam" id="PF00072">
    <property type="entry name" value="Response_reg"/>
    <property type="match status" value="1"/>
</dbReference>
<dbReference type="Pfam" id="PF00512">
    <property type="entry name" value="HisKA"/>
    <property type="match status" value="1"/>
</dbReference>
<evidence type="ECO:0000313" key="10">
    <source>
        <dbReference type="EMBL" id="BDQ38127.1"/>
    </source>
</evidence>
<feature type="domain" description="Response regulatory" evidence="7">
    <location>
        <begin position="908"/>
        <end position="1023"/>
    </location>
</feature>
<dbReference type="InterPro" id="IPR000014">
    <property type="entry name" value="PAS"/>
</dbReference>
<evidence type="ECO:0000313" key="11">
    <source>
        <dbReference type="Proteomes" id="UP001317742"/>
    </source>
</evidence>
<dbReference type="SMART" id="SM00387">
    <property type="entry name" value="HATPase_c"/>
    <property type="match status" value="1"/>
</dbReference>
<dbReference type="CDD" id="cd16922">
    <property type="entry name" value="HATPase_EvgS-ArcB-TorS-like"/>
    <property type="match status" value="1"/>
</dbReference>
<sequence length="1032" mass="115801">MTKKTTLQGQPTNEQSSQIKIKDFELTDGCFKALFESSSDGLVYTNPEGVILKVNPAFCTMLGYPAEELIGKTPLDFAPPENREAEAEFIRNILSSEENDIKFEKELVRADGHRIQVQVNLWDCPNSQIKGGTWGTVRDLTAQKSAEFEAAKSYERYRFMAENTDDVIWAMGPDFIYTYVSPSVKRQRGFTPEEVVGTNGEDGMPSDSKVRLKVAFDEAREKALLGDDVTITRIELELFCKDGATVWVESVIKALWDTSGTWLGSVGSSRDITDRKKMEERLKKSQHSVRALLDAITEPVGLFELKGTILAANQTLASILGRSVEQAIGCNIFDFMPDMLANTVKEAFTKAKTAERPVSEDTVWGGRMLESVIYPVVDGNKVTTIAVYARDVTDSRYAEEARKKTQEQYRLIVETANEGIVGLDTDWRITYVNDIMAKFLGYDAVDVIGRRYTQFLLPQELKDFRKHAGEVLHGKRNRYERQFVHKDGHVVWGLVSASPLTSEDGDHLGAFAMVADITEVKQAHQRLLTILDGMSAYIYVSDLETNEILFMNAHMRDRFGLCDATTSCYQHVRGRDKKCELCAKDKIIDENGKPAGTFVSERYSEEHKTWYLNYDSAIEWLRGRLVHMHMGTDITVLKTMAVELEHAMVEAQAASLSKNEFLANMSHEIRTPLNGLLGMMQLLQLTSLETTQQDYLNTALNSGRNLLQILNDILDLSKVESGKLELEESEFELGEMLDSVIGTFRLDVEERGLNMVWTIDPDLPRFFMADKGRLRQILFNLVGNAAKFTDQGSIHVEAYPLNSTSKDDTVSIFFQVTDTGIGIPADKVTDVFDPFTQADGSTTRKYQGTGLGLGIVHRLVSLMNGNLYVESRLNEGTTIIFTIQAKRVAEPSQCSSAQLNGLHKQGLSILVAEDERVNRVVVERLLKKFGHVPLCVDSGEKALEKLKCEPFDLFLTDIQMPGLDGVETTRAIRQDLGIDIPIIALTAHAMKGDKDRFMEAGMNGYIAKPFDMEKLRKEIERVMTEMTTPEKI</sequence>
<protein>
    <recommendedName>
        <fullName evidence="2">histidine kinase</fullName>
        <ecNumber evidence="2">2.7.13.3</ecNumber>
    </recommendedName>
</protein>
<dbReference type="Gene3D" id="1.10.287.130">
    <property type="match status" value="1"/>
</dbReference>
<dbReference type="SUPFAM" id="SSF47384">
    <property type="entry name" value="Homodimeric domain of signal transducing histidine kinase"/>
    <property type="match status" value="1"/>
</dbReference>
<dbReference type="PROSITE" id="PS50113">
    <property type="entry name" value="PAC"/>
    <property type="match status" value="2"/>
</dbReference>
<dbReference type="InterPro" id="IPR035965">
    <property type="entry name" value="PAS-like_dom_sf"/>
</dbReference>
<dbReference type="Pfam" id="PF08448">
    <property type="entry name" value="PAS_4"/>
    <property type="match status" value="2"/>
</dbReference>
<dbReference type="InterPro" id="IPR003661">
    <property type="entry name" value="HisK_dim/P_dom"/>
</dbReference>
<dbReference type="Pfam" id="PF00989">
    <property type="entry name" value="PAS"/>
    <property type="match status" value="2"/>
</dbReference>
<evidence type="ECO:0000259" key="9">
    <source>
        <dbReference type="PROSITE" id="PS50113"/>
    </source>
</evidence>
<dbReference type="PANTHER" id="PTHR45339">
    <property type="entry name" value="HYBRID SIGNAL TRANSDUCTION HISTIDINE KINASE J"/>
    <property type="match status" value="1"/>
</dbReference>
<dbReference type="InterPro" id="IPR001789">
    <property type="entry name" value="Sig_transdc_resp-reg_receiver"/>
</dbReference>
<dbReference type="InterPro" id="IPR004358">
    <property type="entry name" value="Sig_transdc_His_kin-like_C"/>
</dbReference>
<dbReference type="Gene3D" id="3.30.450.20">
    <property type="entry name" value="PAS domain"/>
    <property type="match status" value="4"/>
</dbReference>
<keyword evidence="4" id="KW-0902">Two-component regulatory system</keyword>
<dbReference type="InterPro" id="IPR036097">
    <property type="entry name" value="HisK_dim/P_sf"/>
</dbReference>
<dbReference type="CDD" id="cd00082">
    <property type="entry name" value="HisKA"/>
    <property type="match status" value="1"/>
</dbReference>